<keyword evidence="4" id="KW-1185">Reference proteome</keyword>
<feature type="transmembrane region" description="Helical" evidence="2">
    <location>
        <begin position="151"/>
        <end position="172"/>
    </location>
</feature>
<feature type="region of interest" description="Disordered" evidence="1">
    <location>
        <begin position="176"/>
        <end position="232"/>
    </location>
</feature>
<accession>A0A0B5EL91</accession>
<feature type="transmembrane region" description="Helical" evidence="2">
    <location>
        <begin position="65"/>
        <end position="83"/>
    </location>
</feature>
<gene>
    <name evidence="3" type="ORF">SLNWT_1913</name>
</gene>
<name>A0A0B5EL91_STRA4</name>
<proteinExistence type="predicted"/>
<evidence type="ECO:0000313" key="3">
    <source>
        <dbReference type="EMBL" id="AJE82289.1"/>
    </source>
</evidence>
<evidence type="ECO:0000313" key="4">
    <source>
        <dbReference type="Proteomes" id="UP000031523"/>
    </source>
</evidence>
<evidence type="ECO:0000256" key="2">
    <source>
        <dbReference type="SAM" id="Phobius"/>
    </source>
</evidence>
<protein>
    <submittedName>
        <fullName evidence="3">Uncharacterized protein</fullName>
    </submittedName>
</protein>
<feature type="transmembrane region" description="Helical" evidence="2">
    <location>
        <begin position="34"/>
        <end position="53"/>
    </location>
</feature>
<reference evidence="3 4" key="1">
    <citation type="submission" date="2015-01" db="EMBL/GenBank/DDBJ databases">
        <title>Enhanced salinomycin production by adjusting the supply of polyketide extender units in Streptomyce albus DSM 41398.</title>
        <authorList>
            <person name="Lu C."/>
        </authorList>
    </citation>
    <scope>NUCLEOTIDE SEQUENCE [LARGE SCALE GENOMIC DNA]</scope>
    <source>
        <strain evidence="4">ATCC 21838 / DSM 41398 / FERM P-419 / JCM 4703 / NBRC 107858</strain>
    </source>
</reference>
<keyword evidence="2" id="KW-1133">Transmembrane helix</keyword>
<dbReference type="KEGG" id="sals:SLNWT_1913"/>
<keyword evidence="2" id="KW-0472">Membrane</keyword>
<dbReference type="Proteomes" id="UP000031523">
    <property type="component" value="Chromosome"/>
</dbReference>
<feature type="transmembrane region" description="Helical" evidence="2">
    <location>
        <begin position="117"/>
        <end position="139"/>
    </location>
</feature>
<evidence type="ECO:0000256" key="1">
    <source>
        <dbReference type="SAM" id="MobiDB-lite"/>
    </source>
</evidence>
<sequence>MIVTLIVVCEVAFWVLLAAGLAVRYPLKMPRTGLALLLCEPLLELVLLAVTAIDLKNGAEPSWEHGLAALYIGFTVGYGHYTIGRLDAYAAHRFGTGPKPVKPPRYGYARARHEGMLWLRTLVAVAVAAALLQGAILYVGDGGATESLRSWQWSALRIAGIHGVIALTYTIWPKKGPEGKGGEGVEGSWDRGSQGGGSWDAGSEDARSQDRRSQDSRSRDPRSQDPSRTFTG</sequence>
<dbReference type="AlphaFoldDB" id="A0A0B5EL91"/>
<organism evidence="3 4">
    <name type="scientific">Streptomyces albus (strain ATCC 21838 / DSM 41398 / FERM P-419 / JCM 4703 / NBRC 107858)</name>
    <dbReference type="NCBI Taxonomy" id="1081613"/>
    <lineage>
        <taxon>Bacteria</taxon>
        <taxon>Bacillati</taxon>
        <taxon>Actinomycetota</taxon>
        <taxon>Actinomycetes</taxon>
        <taxon>Kitasatosporales</taxon>
        <taxon>Streptomycetaceae</taxon>
        <taxon>Streptomyces</taxon>
    </lineage>
</organism>
<keyword evidence="2" id="KW-0812">Transmembrane</keyword>
<dbReference type="EMBL" id="CP010519">
    <property type="protein sequence ID" value="AJE82289.1"/>
    <property type="molecule type" value="Genomic_DNA"/>
</dbReference>
<feature type="compositionally biased region" description="Basic and acidic residues" evidence="1">
    <location>
        <begin position="204"/>
        <end position="225"/>
    </location>
</feature>
<feature type="transmembrane region" description="Helical" evidence="2">
    <location>
        <begin position="6"/>
        <end position="27"/>
    </location>
</feature>